<evidence type="ECO:0000256" key="1">
    <source>
        <dbReference type="SAM" id="MobiDB-lite"/>
    </source>
</evidence>
<dbReference type="EMBL" id="HBIN01013599">
    <property type="protein sequence ID" value="CAE0440127.1"/>
    <property type="molecule type" value="Transcribed_RNA"/>
</dbReference>
<organism evidence="4">
    <name type="scientific">Aplanochytrium stocchinoi</name>
    <dbReference type="NCBI Taxonomy" id="215587"/>
    <lineage>
        <taxon>Eukaryota</taxon>
        <taxon>Sar</taxon>
        <taxon>Stramenopiles</taxon>
        <taxon>Bigyra</taxon>
        <taxon>Labyrinthulomycetes</taxon>
        <taxon>Thraustochytrida</taxon>
        <taxon>Thraustochytriidae</taxon>
        <taxon>Aplanochytrium</taxon>
    </lineage>
</organism>
<keyword evidence="2" id="KW-1133">Transmembrane helix</keyword>
<proteinExistence type="predicted"/>
<name>A0A6S8CZ83_9STRA</name>
<gene>
    <name evidence="4" type="ORF">ASTO00021_LOCUS10274</name>
    <name evidence="5" type="ORF">ASTO00021_LOCUS10275</name>
</gene>
<dbReference type="EMBL" id="HBIN01013598">
    <property type="protein sequence ID" value="CAE0440126.1"/>
    <property type="molecule type" value="Transcribed_RNA"/>
</dbReference>
<keyword evidence="2" id="KW-0472">Membrane</keyword>
<feature type="chain" id="PRO_5036191380" evidence="3">
    <location>
        <begin position="30"/>
        <end position="120"/>
    </location>
</feature>
<evidence type="ECO:0000256" key="2">
    <source>
        <dbReference type="SAM" id="Phobius"/>
    </source>
</evidence>
<sequence length="120" mass="13341">MMVFRLKFSVLLLVWILSLHAVLLDLCSADSFVNNRDDIEGELRVSLRNKDAVSAIRRRLPELPPSPTDSPNPGPNTSNSECQSTVKLFNTVAGALGIIQAIFAVLCIVFVRRFRVNDQT</sequence>
<dbReference type="AlphaFoldDB" id="A0A6S8CZ83"/>
<evidence type="ECO:0000313" key="5">
    <source>
        <dbReference type="EMBL" id="CAE0440127.1"/>
    </source>
</evidence>
<feature type="compositionally biased region" description="Pro residues" evidence="1">
    <location>
        <begin position="62"/>
        <end position="74"/>
    </location>
</feature>
<evidence type="ECO:0000256" key="3">
    <source>
        <dbReference type="SAM" id="SignalP"/>
    </source>
</evidence>
<keyword evidence="3" id="KW-0732">Signal</keyword>
<keyword evidence="2" id="KW-0812">Transmembrane</keyword>
<feature type="signal peptide" evidence="3">
    <location>
        <begin position="1"/>
        <end position="29"/>
    </location>
</feature>
<feature type="transmembrane region" description="Helical" evidence="2">
    <location>
        <begin position="88"/>
        <end position="111"/>
    </location>
</feature>
<feature type="region of interest" description="Disordered" evidence="1">
    <location>
        <begin position="58"/>
        <end position="81"/>
    </location>
</feature>
<protein>
    <submittedName>
        <fullName evidence="4">Uncharacterized protein</fullName>
    </submittedName>
</protein>
<accession>A0A6S8CZ83</accession>
<evidence type="ECO:0000313" key="4">
    <source>
        <dbReference type="EMBL" id="CAE0440126.1"/>
    </source>
</evidence>
<reference evidence="4" key="1">
    <citation type="submission" date="2021-01" db="EMBL/GenBank/DDBJ databases">
        <authorList>
            <person name="Corre E."/>
            <person name="Pelletier E."/>
            <person name="Niang G."/>
            <person name="Scheremetjew M."/>
            <person name="Finn R."/>
            <person name="Kale V."/>
            <person name="Holt S."/>
            <person name="Cochrane G."/>
            <person name="Meng A."/>
            <person name="Brown T."/>
            <person name="Cohen L."/>
        </authorList>
    </citation>
    <scope>NUCLEOTIDE SEQUENCE</scope>
    <source>
        <strain evidence="4">GSBS06</strain>
    </source>
</reference>